<keyword evidence="2" id="KW-0479">Metal-binding</keyword>
<dbReference type="InterPro" id="IPR001138">
    <property type="entry name" value="Zn2Cys6_DnaBD"/>
</dbReference>
<dbReference type="PROSITE" id="PS00463">
    <property type="entry name" value="ZN2_CY6_FUNGAL_1"/>
    <property type="match status" value="1"/>
</dbReference>
<dbReference type="GO" id="GO:0006351">
    <property type="term" value="P:DNA-templated transcription"/>
    <property type="evidence" value="ECO:0007669"/>
    <property type="project" value="InterPro"/>
</dbReference>
<evidence type="ECO:0000259" key="8">
    <source>
        <dbReference type="PROSITE" id="PS50048"/>
    </source>
</evidence>
<keyword evidence="5" id="KW-0238">DNA-binding</keyword>
<evidence type="ECO:0000256" key="4">
    <source>
        <dbReference type="ARBA" id="ARBA00023015"/>
    </source>
</evidence>
<keyword evidence="7" id="KW-0539">Nucleus</keyword>
<dbReference type="InterPro" id="IPR036864">
    <property type="entry name" value="Zn2-C6_fun-type_DNA-bd_sf"/>
</dbReference>
<comment type="subcellular location">
    <subcellularLocation>
        <location evidence="1">Nucleus</location>
    </subcellularLocation>
</comment>
<protein>
    <recommendedName>
        <fullName evidence="8">Zn(2)-C6 fungal-type domain-containing protein</fullName>
    </recommendedName>
</protein>
<dbReference type="EMBL" id="KV454013">
    <property type="protein sequence ID" value="ODV96272.1"/>
    <property type="molecule type" value="Genomic_DNA"/>
</dbReference>
<evidence type="ECO:0000256" key="7">
    <source>
        <dbReference type="ARBA" id="ARBA00023242"/>
    </source>
</evidence>
<keyword evidence="6" id="KW-0804">Transcription</keyword>
<dbReference type="GO" id="GO:0005634">
    <property type="term" value="C:nucleus"/>
    <property type="evidence" value="ECO:0007669"/>
    <property type="project" value="UniProtKB-SubCell"/>
</dbReference>
<keyword evidence="3" id="KW-0862">Zinc</keyword>
<keyword evidence="10" id="KW-1185">Reference proteome</keyword>
<dbReference type="Proteomes" id="UP000094236">
    <property type="component" value="Unassembled WGS sequence"/>
</dbReference>
<dbReference type="Pfam" id="PF04082">
    <property type="entry name" value="Fungal_trans"/>
    <property type="match status" value="1"/>
</dbReference>
<proteinExistence type="predicted"/>
<dbReference type="SUPFAM" id="SSF57701">
    <property type="entry name" value="Zn2/Cys6 DNA-binding domain"/>
    <property type="match status" value="1"/>
</dbReference>
<evidence type="ECO:0000256" key="6">
    <source>
        <dbReference type="ARBA" id="ARBA00023163"/>
    </source>
</evidence>
<dbReference type="GO" id="GO:0000981">
    <property type="term" value="F:DNA-binding transcription factor activity, RNA polymerase II-specific"/>
    <property type="evidence" value="ECO:0007669"/>
    <property type="project" value="InterPro"/>
</dbReference>
<sequence>MSSSVHHRRPASLASVACVLCKKRKRKCDGQKPCSTCKKYNNASNCEYPVDKDRRKWKHDSSYVDYLEVKLDLLEQFFNELNKSNPEKASFVREKLKIELPLMPAVASSTNPKLMQMANPKALDEFLSTAWRVRQYVQGGRTEFYGPISGRQQVLEEEELESSATPKDGKIDIILTSKGFRNELFDIFERNFSNFFYISSLTLPEIRNWDFPNKEANKQFLLCAIFAYASVYTNMKHVSSSFVLEAESVALAACRYSLDESTLQGLLILSCFELGMAYDSASWLFNAMCASQTQYLGLHLGDCATPFGAAIRQQQQSELVSRSPLKSAAFWSIVMQDRLITSFLGRGCRIQYFRILAPFYSPVIFNKSNPNYLSELVFTYHSRLWYIHDRSISQIYSFKARFLHNSHRMALLQQGVSSLKILYQSFPEDIKLNWNFLDSRVLMLHLSYYVVLLLLHRPYLSSFPEKFMEISIEQCVNASKVVDAYNKEYGFNNAPYFASYLILSCAMFDLFILANKDESLKPEAYRRMDIFITALLQFGKVWKRGYKDIHVLSVLADKWSVHYPFLKETSHLCDTQSFENFSNNNQFHTEFSSHMDNDVSDIEKQYENMHYFKEKMFDFDGDNMMDNSWV</sequence>
<reference evidence="10" key="1">
    <citation type="submission" date="2016-05" db="EMBL/GenBank/DDBJ databases">
        <title>Comparative genomics of biotechnologically important yeasts.</title>
        <authorList>
            <consortium name="DOE Joint Genome Institute"/>
            <person name="Riley R."/>
            <person name="Haridas S."/>
            <person name="Wolfe K.H."/>
            <person name="Lopes M.R."/>
            <person name="Hittinger C.T."/>
            <person name="Goker M."/>
            <person name="Salamov A."/>
            <person name="Wisecaver J."/>
            <person name="Long T.M."/>
            <person name="Aerts A.L."/>
            <person name="Barry K."/>
            <person name="Choi C."/>
            <person name="Clum A."/>
            <person name="Coughlan A.Y."/>
            <person name="Deshpande S."/>
            <person name="Douglass A.P."/>
            <person name="Hanson S.J."/>
            <person name="Klenk H.-P."/>
            <person name="Labutti K."/>
            <person name="Lapidus A."/>
            <person name="Lindquist E."/>
            <person name="Lipzen A."/>
            <person name="Meier-Kolthoff J.P."/>
            <person name="Ohm R.A."/>
            <person name="Otillar R.P."/>
            <person name="Pangilinan J."/>
            <person name="Peng Y."/>
            <person name="Rokas A."/>
            <person name="Rosa C.A."/>
            <person name="Scheuner C."/>
            <person name="Sibirny A.A."/>
            <person name="Slot J.C."/>
            <person name="Stielow J.B."/>
            <person name="Sun H."/>
            <person name="Kurtzman C.P."/>
            <person name="Blackwell M."/>
            <person name="Grigoriev I.V."/>
            <person name="Jeffries T.W."/>
        </authorList>
    </citation>
    <scope>NUCLEOTIDE SEQUENCE [LARGE SCALE GENOMIC DNA]</scope>
    <source>
        <strain evidence="10">NRRL Y-2460</strain>
    </source>
</reference>
<dbReference type="OrthoDB" id="2428527at2759"/>
<organism evidence="9 10">
    <name type="scientific">Pachysolen tannophilus NRRL Y-2460</name>
    <dbReference type="NCBI Taxonomy" id="669874"/>
    <lineage>
        <taxon>Eukaryota</taxon>
        <taxon>Fungi</taxon>
        <taxon>Dikarya</taxon>
        <taxon>Ascomycota</taxon>
        <taxon>Saccharomycotina</taxon>
        <taxon>Pichiomycetes</taxon>
        <taxon>Pachysolenaceae</taxon>
        <taxon>Pachysolen</taxon>
    </lineage>
</organism>
<dbReference type="InterPro" id="IPR007219">
    <property type="entry name" value="XnlR_reg_dom"/>
</dbReference>
<dbReference type="InterPro" id="IPR051615">
    <property type="entry name" value="Transcr_Regulatory_Elem"/>
</dbReference>
<dbReference type="Gene3D" id="4.10.240.10">
    <property type="entry name" value="Zn(2)-C6 fungal-type DNA-binding domain"/>
    <property type="match status" value="1"/>
</dbReference>
<dbReference type="GO" id="GO:0008270">
    <property type="term" value="F:zinc ion binding"/>
    <property type="evidence" value="ECO:0007669"/>
    <property type="project" value="InterPro"/>
</dbReference>
<accession>A0A1E4TWY7</accession>
<feature type="domain" description="Zn(2)-C6 fungal-type" evidence="8">
    <location>
        <begin position="17"/>
        <end position="48"/>
    </location>
</feature>
<dbReference type="CDD" id="cd12148">
    <property type="entry name" value="fungal_TF_MHR"/>
    <property type="match status" value="1"/>
</dbReference>
<dbReference type="Pfam" id="PF00172">
    <property type="entry name" value="Zn_clus"/>
    <property type="match status" value="1"/>
</dbReference>
<dbReference type="AlphaFoldDB" id="A0A1E4TWY7"/>
<evidence type="ECO:0000313" key="9">
    <source>
        <dbReference type="EMBL" id="ODV96272.1"/>
    </source>
</evidence>
<evidence type="ECO:0000256" key="2">
    <source>
        <dbReference type="ARBA" id="ARBA00022723"/>
    </source>
</evidence>
<dbReference type="SMART" id="SM00066">
    <property type="entry name" value="GAL4"/>
    <property type="match status" value="1"/>
</dbReference>
<evidence type="ECO:0000313" key="10">
    <source>
        <dbReference type="Proteomes" id="UP000094236"/>
    </source>
</evidence>
<keyword evidence="4" id="KW-0805">Transcription regulation</keyword>
<name>A0A1E4TWY7_PACTA</name>
<gene>
    <name evidence="9" type="ORF">PACTADRAFT_49646</name>
</gene>
<evidence type="ECO:0000256" key="5">
    <source>
        <dbReference type="ARBA" id="ARBA00023125"/>
    </source>
</evidence>
<dbReference type="PANTHER" id="PTHR31313">
    <property type="entry name" value="TY1 ENHANCER ACTIVATOR"/>
    <property type="match status" value="1"/>
</dbReference>
<evidence type="ECO:0000256" key="3">
    <source>
        <dbReference type="ARBA" id="ARBA00022833"/>
    </source>
</evidence>
<dbReference type="PROSITE" id="PS50048">
    <property type="entry name" value="ZN2_CY6_FUNGAL_2"/>
    <property type="match status" value="1"/>
</dbReference>
<evidence type="ECO:0000256" key="1">
    <source>
        <dbReference type="ARBA" id="ARBA00004123"/>
    </source>
</evidence>
<dbReference type="PANTHER" id="PTHR31313:SF81">
    <property type="entry name" value="TY1 ENHANCER ACTIVATOR"/>
    <property type="match status" value="1"/>
</dbReference>
<dbReference type="CDD" id="cd00067">
    <property type="entry name" value="GAL4"/>
    <property type="match status" value="1"/>
</dbReference>
<dbReference type="GO" id="GO:0003677">
    <property type="term" value="F:DNA binding"/>
    <property type="evidence" value="ECO:0007669"/>
    <property type="project" value="UniProtKB-KW"/>
</dbReference>